<sequence length="383" mass="41529">MMTTPSFPTTTYDLAIVGAGVVGLAHAYLAASAGLRVVVIERDGAANGASVRNFGFITVTGQKRGEFYQLARRSRAIWQTVIAELGLRAEHEGLYMCVRRPESEAILDAFLRTEMGEGCRLLAPSELPIPLSLDVRRVLHSPHEVRLESRDVIPQVAENLRRRLGVDFLYHCTALDVSHGQIATSLGTVRARSVVVCQGDNLSGVFASRLPSFGVSRCKLQMLRLASPGYRLPGSIMSDLGLVRYLGYSELDEAAALKIRLESEQPQHLKAGVHLIVVQGTDGSLVVGDSHSYDHTPDPFGLEAIDDLILDEYRQVLGAPPPVLERWIGTYAVSDQQLYFIDTPDTDVRHVVVTCGAGASTAFGIAEKTLSSLGVELHATIVG</sequence>
<reference evidence="7" key="1">
    <citation type="submission" date="2011-03" db="EMBL/GenBank/DDBJ databases">
        <title>Draft genome sequence of Brevundimonas diminuta.</title>
        <authorList>
            <person name="Brown P.J.B."/>
            <person name="Buechlein A."/>
            <person name="Hemmerich C."/>
            <person name="Brun Y.V."/>
        </authorList>
    </citation>
    <scope>NUCLEOTIDE SEQUENCE [LARGE SCALE GENOMIC DNA]</scope>
    <source>
        <strain evidence="7">C19</strain>
    </source>
</reference>
<dbReference type="GO" id="GO:0016491">
    <property type="term" value="F:oxidoreductase activity"/>
    <property type="evidence" value="ECO:0007669"/>
    <property type="project" value="UniProtKB-KW"/>
</dbReference>
<keyword evidence="3" id="KW-0285">Flavoprotein</keyword>
<evidence type="ECO:0000313" key="6">
    <source>
        <dbReference type="EMBL" id="EGF89791.1"/>
    </source>
</evidence>
<dbReference type="SUPFAM" id="SSF51971">
    <property type="entry name" value="Nucleotide-binding domain"/>
    <property type="match status" value="1"/>
</dbReference>
<evidence type="ECO:0000259" key="5">
    <source>
        <dbReference type="Pfam" id="PF01266"/>
    </source>
</evidence>
<proteinExistence type="inferred from homology"/>
<dbReference type="GO" id="GO:0005737">
    <property type="term" value="C:cytoplasm"/>
    <property type="evidence" value="ECO:0007669"/>
    <property type="project" value="TreeGrafter"/>
</dbReference>
<evidence type="ECO:0000313" key="7">
    <source>
        <dbReference type="Proteomes" id="UP000006512"/>
    </source>
</evidence>
<dbReference type="Gene3D" id="3.30.9.10">
    <property type="entry name" value="D-Amino Acid Oxidase, subunit A, domain 2"/>
    <property type="match status" value="1"/>
</dbReference>
<dbReference type="PANTHER" id="PTHR13847">
    <property type="entry name" value="SARCOSINE DEHYDROGENASE-RELATED"/>
    <property type="match status" value="1"/>
</dbReference>
<protein>
    <submittedName>
        <fullName evidence="6">FAD dependent oxidoreductase family protein</fullName>
    </submittedName>
</protein>
<comment type="cofactor">
    <cofactor evidence="1">
        <name>FAD</name>
        <dbReference type="ChEBI" id="CHEBI:57692"/>
    </cofactor>
</comment>
<evidence type="ECO:0000256" key="3">
    <source>
        <dbReference type="ARBA" id="ARBA00022630"/>
    </source>
</evidence>
<dbReference type="Proteomes" id="UP000006512">
    <property type="component" value="Unassembled WGS sequence"/>
</dbReference>
<feature type="domain" description="FAD dependent oxidoreductase" evidence="5">
    <location>
        <begin position="13"/>
        <end position="367"/>
    </location>
</feature>
<dbReference type="InterPro" id="IPR017741">
    <property type="entry name" value="FAD-dependent_OxRdtase_HpnW"/>
</dbReference>
<dbReference type="HOGENOM" id="CLU_060691_2_1_5"/>
<evidence type="ECO:0000256" key="1">
    <source>
        <dbReference type="ARBA" id="ARBA00001974"/>
    </source>
</evidence>
<name>F4QSS1_9CAUL</name>
<dbReference type="Gene3D" id="3.50.50.60">
    <property type="entry name" value="FAD/NAD(P)-binding domain"/>
    <property type="match status" value="1"/>
</dbReference>
<accession>F4QSS1</accession>
<dbReference type="InterPro" id="IPR036188">
    <property type="entry name" value="FAD/NAD-bd_sf"/>
</dbReference>
<dbReference type="EMBL" id="GL883080">
    <property type="protein sequence ID" value="EGF89791.1"/>
    <property type="molecule type" value="Genomic_DNA"/>
</dbReference>
<dbReference type="AlphaFoldDB" id="F4QSS1"/>
<evidence type="ECO:0000256" key="4">
    <source>
        <dbReference type="ARBA" id="ARBA00023002"/>
    </source>
</evidence>
<dbReference type="eggNOG" id="COG0665">
    <property type="taxonomic scope" value="Bacteria"/>
</dbReference>
<dbReference type="Pfam" id="PF01266">
    <property type="entry name" value="DAO"/>
    <property type="match status" value="1"/>
</dbReference>
<keyword evidence="4" id="KW-0560">Oxidoreductase</keyword>
<dbReference type="STRING" id="715226.ABI_42140"/>
<gene>
    <name evidence="6" type="ORF">ABI_42140</name>
</gene>
<dbReference type="RefSeq" id="WP_006274987.1">
    <property type="nucleotide sequence ID" value="NZ_GL883080.1"/>
</dbReference>
<organism evidence="6 7">
    <name type="scientific">Asticcacaulis biprosthecium C19</name>
    <dbReference type="NCBI Taxonomy" id="715226"/>
    <lineage>
        <taxon>Bacteria</taxon>
        <taxon>Pseudomonadati</taxon>
        <taxon>Pseudomonadota</taxon>
        <taxon>Alphaproteobacteria</taxon>
        <taxon>Caulobacterales</taxon>
        <taxon>Caulobacteraceae</taxon>
        <taxon>Asticcacaulis</taxon>
    </lineage>
</organism>
<dbReference type="PANTHER" id="PTHR13847:SF286">
    <property type="entry name" value="D-AMINO ACID DEHYDROGENASE"/>
    <property type="match status" value="1"/>
</dbReference>
<keyword evidence="7" id="KW-1185">Reference proteome</keyword>
<dbReference type="InterPro" id="IPR006076">
    <property type="entry name" value="FAD-dep_OxRdtase"/>
</dbReference>
<evidence type="ECO:0000256" key="2">
    <source>
        <dbReference type="ARBA" id="ARBA00009410"/>
    </source>
</evidence>
<dbReference type="NCBIfam" id="TIGR03364">
    <property type="entry name" value="HpnW_proposed"/>
    <property type="match status" value="1"/>
</dbReference>
<comment type="similarity">
    <text evidence="2">Belongs to the DadA oxidoreductase family.</text>
</comment>